<sequence>NRNPEETPNHGRTFVLIIHETNDGYSISDKELPFPIKCGGIVKLFSKKDKQRENSSQNADKNSSQNADGHLLILLAFSGIYKYHIDMKNKSINIQKLQKLKYPRRIYNTIISNINTLVEIDGGDEDEKCLMTYSYIERCINKHYFLVDTMEEDIKYIELYDLKTNQLVNTFQRQAIDILTILDFTTYAISNNAKLLAYVSLATQGIKIYSIECGIEIAECSLKLGESQKELDGEILALSTFIHFFHNDEMLLVYTGGGLSAVWNIFDSLRNSIELKKLLKTPVAALYEGYYYVIERSNSFMVIGESDKLAIYDDSIIDEYSKKTIEQNWRLQSGKDFENLLGQESRHDHILNLHFKKPKFEKLDEYYHTLEPWLGDLDLDEPRYSFYLDEEKKKLLLVGTSSVQVWYDQGSERSLEFIYVPLFYLHSDEEEKWKRKKIKIVNIEYCTGKFKLKIQIGEMESAIKIKMEDEDDLMNVAKYACYTLKYFSFYREPKRFKTLLWDKLKFTDIIERTRRIILRFIRLYPNAWRLLDVRFDLMTVLIEAKEYELVNDILSFGEPIHIPKYYSWSGEKNAIETAFSDLNIGLMNTVVDIIPKLYGSNEKMNGKEKGENDKMNEKEKDENDKMNEKEKDENDKMNEKEKEENEKKHEKEKDQKKNVKEKELREYYARKLFYSSCFCSTKCELSSFEFLEISPKSSGLLKIFIPITQLIPQDSKLDLKKIGYDKIDDIKMYLILSSKYKGEKHNHSPFIELIKFMKKDEHDILYENPSMGVVMNWM</sequence>
<proteinExistence type="predicted"/>
<dbReference type="Proteomes" id="UP000789920">
    <property type="component" value="Unassembled WGS sequence"/>
</dbReference>
<organism evidence="1 2">
    <name type="scientific">Racocetra persica</name>
    <dbReference type="NCBI Taxonomy" id="160502"/>
    <lineage>
        <taxon>Eukaryota</taxon>
        <taxon>Fungi</taxon>
        <taxon>Fungi incertae sedis</taxon>
        <taxon>Mucoromycota</taxon>
        <taxon>Glomeromycotina</taxon>
        <taxon>Glomeromycetes</taxon>
        <taxon>Diversisporales</taxon>
        <taxon>Gigasporaceae</taxon>
        <taxon>Racocetra</taxon>
    </lineage>
</organism>
<gene>
    <name evidence="1" type="ORF">RPERSI_LOCUS7714</name>
</gene>
<comment type="caution">
    <text evidence="1">The sequence shown here is derived from an EMBL/GenBank/DDBJ whole genome shotgun (WGS) entry which is preliminary data.</text>
</comment>
<protein>
    <submittedName>
        <fullName evidence="1">24747_t:CDS:1</fullName>
    </submittedName>
</protein>
<feature type="non-terminal residue" evidence="1">
    <location>
        <position position="1"/>
    </location>
</feature>
<dbReference type="EMBL" id="CAJVQC010013299">
    <property type="protein sequence ID" value="CAG8646945.1"/>
    <property type="molecule type" value="Genomic_DNA"/>
</dbReference>
<accession>A0ACA9NII6</accession>
<reference evidence="1" key="1">
    <citation type="submission" date="2021-06" db="EMBL/GenBank/DDBJ databases">
        <authorList>
            <person name="Kallberg Y."/>
            <person name="Tangrot J."/>
            <person name="Rosling A."/>
        </authorList>
    </citation>
    <scope>NUCLEOTIDE SEQUENCE</scope>
    <source>
        <strain evidence="1">MA461A</strain>
    </source>
</reference>
<keyword evidence="2" id="KW-1185">Reference proteome</keyword>
<evidence type="ECO:0000313" key="1">
    <source>
        <dbReference type="EMBL" id="CAG8646945.1"/>
    </source>
</evidence>
<name>A0ACA9NII6_9GLOM</name>
<evidence type="ECO:0000313" key="2">
    <source>
        <dbReference type="Proteomes" id="UP000789920"/>
    </source>
</evidence>